<dbReference type="GeneID" id="54566207"/>
<accession>A0A6A6CGH2</accession>
<dbReference type="RefSeq" id="XP_033667236.1">
    <property type="nucleotide sequence ID" value="XM_033812935.1"/>
</dbReference>
<feature type="region of interest" description="Disordered" evidence="1">
    <location>
        <begin position="341"/>
        <end position="363"/>
    </location>
</feature>
<dbReference type="EMBL" id="ML993597">
    <property type="protein sequence ID" value="KAF2166347.1"/>
    <property type="molecule type" value="Genomic_DNA"/>
</dbReference>
<evidence type="ECO:0000313" key="3">
    <source>
        <dbReference type="Proteomes" id="UP000799537"/>
    </source>
</evidence>
<gene>
    <name evidence="2" type="ORF">M409DRAFT_55189</name>
</gene>
<sequence length="363" mass="38669">MRTPAAIFQRAFQGIREPLLLSRLDSWPAHFHLRTSTLVSLSVRLSVRALPAPLRCVGAPLLSDEGLSVGALPSVRTGCSCAAARVHTLPSYAATPSVTAHPVCMPLSRSEYADDGGTRPCPCTVMATSQRRYHQHIRCCCACEEGWTISPRCCGVEIGPPAGAIRARRQCRYSTIRASDYCRLSGQAARGVAGRWQQAVACTAARAPPAVCPPLCPSQQPDHPQNCTIAHQKASPQCLFGPVDSTTAISLARRAEMRHAVWATGAIGAKPSSNYSKPRDTGRPAGDGRMPSAVSVALHPTMSAPTEPHVDRVLSLSAPVKECGAIEASCSLASHAQEPMLRGMRDEDSPVNRLSLVPPPPHC</sequence>
<organism evidence="2 3">
    <name type="scientific">Zasmidium cellare ATCC 36951</name>
    <dbReference type="NCBI Taxonomy" id="1080233"/>
    <lineage>
        <taxon>Eukaryota</taxon>
        <taxon>Fungi</taxon>
        <taxon>Dikarya</taxon>
        <taxon>Ascomycota</taxon>
        <taxon>Pezizomycotina</taxon>
        <taxon>Dothideomycetes</taxon>
        <taxon>Dothideomycetidae</taxon>
        <taxon>Mycosphaerellales</taxon>
        <taxon>Mycosphaerellaceae</taxon>
        <taxon>Zasmidium</taxon>
    </lineage>
</organism>
<protein>
    <submittedName>
        <fullName evidence="2">Uncharacterized protein</fullName>
    </submittedName>
</protein>
<dbReference type="AlphaFoldDB" id="A0A6A6CGH2"/>
<proteinExistence type="predicted"/>
<evidence type="ECO:0000313" key="2">
    <source>
        <dbReference type="EMBL" id="KAF2166347.1"/>
    </source>
</evidence>
<name>A0A6A6CGH2_ZASCE</name>
<dbReference type="Proteomes" id="UP000799537">
    <property type="component" value="Unassembled WGS sequence"/>
</dbReference>
<evidence type="ECO:0000256" key="1">
    <source>
        <dbReference type="SAM" id="MobiDB-lite"/>
    </source>
</evidence>
<keyword evidence="3" id="KW-1185">Reference proteome</keyword>
<feature type="region of interest" description="Disordered" evidence="1">
    <location>
        <begin position="269"/>
        <end position="292"/>
    </location>
</feature>
<reference evidence="2" key="1">
    <citation type="journal article" date="2020" name="Stud. Mycol.">
        <title>101 Dothideomycetes genomes: a test case for predicting lifestyles and emergence of pathogens.</title>
        <authorList>
            <person name="Haridas S."/>
            <person name="Albert R."/>
            <person name="Binder M."/>
            <person name="Bloem J."/>
            <person name="Labutti K."/>
            <person name="Salamov A."/>
            <person name="Andreopoulos B."/>
            <person name="Baker S."/>
            <person name="Barry K."/>
            <person name="Bills G."/>
            <person name="Bluhm B."/>
            <person name="Cannon C."/>
            <person name="Castanera R."/>
            <person name="Culley D."/>
            <person name="Daum C."/>
            <person name="Ezra D."/>
            <person name="Gonzalez J."/>
            <person name="Henrissat B."/>
            <person name="Kuo A."/>
            <person name="Liang C."/>
            <person name="Lipzen A."/>
            <person name="Lutzoni F."/>
            <person name="Magnuson J."/>
            <person name="Mondo S."/>
            <person name="Nolan M."/>
            <person name="Ohm R."/>
            <person name="Pangilinan J."/>
            <person name="Park H.-J."/>
            <person name="Ramirez L."/>
            <person name="Alfaro M."/>
            <person name="Sun H."/>
            <person name="Tritt A."/>
            <person name="Yoshinaga Y."/>
            <person name="Zwiers L.-H."/>
            <person name="Turgeon B."/>
            <person name="Goodwin S."/>
            <person name="Spatafora J."/>
            <person name="Crous P."/>
            <person name="Grigoriev I."/>
        </authorList>
    </citation>
    <scope>NUCLEOTIDE SEQUENCE</scope>
    <source>
        <strain evidence="2">ATCC 36951</strain>
    </source>
</reference>